<dbReference type="GO" id="GO:0043022">
    <property type="term" value="F:ribosome binding"/>
    <property type="evidence" value="ECO:0007669"/>
    <property type="project" value="TreeGrafter"/>
</dbReference>
<accession>A0A1F7XM16</accession>
<evidence type="ECO:0000313" key="12">
    <source>
        <dbReference type="EMBL" id="OGM15408.1"/>
    </source>
</evidence>
<feature type="domain" description="Trigger factor C-terminal" evidence="11">
    <location>
        <begin position="156"/>
        <end position="296"/>
    </location>
</feature>
<dbReference type="EC" id="5.2.1.8" evidence="4"/>
<dbReference type="Proteomes" id="UP000177382">
    <property type="component" value="Unassembled WGS sequence"/>
</dbReference>
<comment type="subcellular location">
    <subcellularLocation>
        <location evidence="2">Cytoplasm</location>
    </subcellularLocation>
</comment>
<dbReference type="Pfam" id="PF05698">
    <property type="entry name" value="Trigger_C"/>
    <property type="match status" value="1"/>
</dbReference>
<dbReference type="STRING" id="1802485.A2V97_02145"/>
<evidence type="ECO:0000256" key="4">
    <source>
        <dbReference type="ARBA" id="ARBA00013194"/>
    </source>
</evidence>
<dbReference type="InterPro" id="IPR027304">
    <property type="entry name" value="Trigger_fact/SurA_dom_sf"/>
</dbReference>
<dbReference type="SUPFAM" id="SSF102735">
    <property type="entry name" value="Trigger factor ribosome-binding domain"/>
    <property type="match status" value="1"/>
</dbReference>
<feature type="domain" description="Trigger factor ribosome-binding bacterial" evidence="10">
    <location>
        <begin position="25"/>
        <end position="137"/>
    </location>
</feature>
<gene>
    <name evidence="12" type="ORF">A2V97_02145</name>
</gene>
<reference evidence="12 13" key="1">
    <citation type="journal article" date="2016" name="Nat. Commun.">
        <title>Thousands of microbial genomes shed light on interconnected biogeochemical processes in an aquifer system.</title>
        <authorList>
            <person name="Anantharaman K."/>
            <person name="Brown C.T."/>
            <person name="Hug L.A."/>
            <person name="Sharon I."/>
            <person name="Castelle C.J."/>
            <person name="Probst A.J."/>
            <person name="Thomas B.C."/>
            <person name="Singh A."/>
            <person name="Wilkins M.J."/>
            <person name="Karaoz U."/>
            <person name="Brodie E.L."/>
            <person name="Williams K.H."/>
            <person name="Hubbard S.S."/>
            <person name="Banfield J.F."/>
        </authorList>
    </citation>
    <scope>NUCLEOTIDE SEQUENCE [LARGE SCALE GENOMIC DNA]</scope>
</reference>
<dbReference type="InterPro" id="IPR008880">
    <property type="entry name" value="Trigger_fac_C"/>
</dbReference>
<dbReference type="InterPro" id="IPR008881">
    <property type="entry name" value="Trigger_fac_ribosome-bd_bac"/>
</dbReference>
<sequence>MDIFVKMTKADQQIDSVLAREADGTIQITFKIPFAVIKSSKEEALAELAHDTEIPGFRKGRAPITKVKERISESTLIEKTLAKLLPKALGDAITKFSIKPLIYPRFELVSAKEDEDWQIRATTCEMPEIKLGDYQNAIASTAKVGSIWTPDKGKSEKPKEKTKEEKEQEVIKVLISTSEVNVPRPLIDEEVDTRLAGLLERTERLGLSLEKYLASIGKTPETLRGEYQVQAREALKLDLVLSRIAEEKDIKVSETEIDAALKENAADEKSFENLNTPERRRLIASILKKRSALDSLTSLL</sequence>
<dbReference type="InterPro" id="IPR036611">
    <property type="entry name" value="Trigger_fac_ribosome-bd_sf"/>
</dbReference>
<dbReference type="GO" id="GO:0044183">
    <property type="term" value="F:protein folding chaperone"/>
    <property type="evidence" value="ECO:0007669"/>
    <property type="project" value="TreeGrafter"/>
</dbReference>
<keyword evidence="6" id="KW-0697">Rotamase</keyword>
<keyword evidence="8" id="KW-0413">Isomerase</keyword>
<proteinExistence type="inferred from homology"/>
<dbReference type="InterPro" id="IPR037041">
    <property type="entry name" value="Trigger_fac_C_sf"/>
</dbReference>
<comment type="catalytic activity">
    <reaction evidence="1">
        <text>[protein]-peptidylproline (omega=180) = [protein]-peptidylproline (omega=0)</text>
        <dbReference type="Rhea" id="RHEA:16237"/>
        <dbReference type="Rhea" id="RHEA-COMP:10747"/>
        <dbReference type="Rhea" id="RHEA-COMP:10748"/>
        <dbReference type="ChEBI" id="CHEBI:83833"/>
        <dbReference type="ChEBI" id="CHEBI:83834"/>
        <dbReference type="EC" id="5.2.1.8"/>
    </reaction>
</comment>
<name>A0A1F7XM16_9BACT</name>
<dbReference type="PANTHER" id="PTHR30560">
    <property type="entry name" value="TRIGGER FACTOR CHAPERONE AND PEPTIDYL-PROLYL CIS/TRANS ISOMERASE"/>
    <property type="match status" value="1"/>
</dbReference>
<evidence type="ECO:0000256" key="1">
    <source>
        <dbReference type="ARBA" id="ARBA00000971"/>
    </source>
</evidence>
<dbReference type="Gene3D" id="3.30.70.1050">
    <property type="entry name" value="Trigger factor ribosome-binding domain"/>
    <property type="match status" value="1"/>
</dbReference>
<dbReference type="GO" id="GO:0015031">
    <property type="term" value="P:protein transport"/>
    <property type="evidence" value="ECO:0007669"/>
    <property type="project" value="InterPro"/>
</dbReference>
<evidence type="ECO:0000256" key="7">
    <source>
        <dbReference type="ARBA" id="ARBA00023186"/>
    </source>
</evidence>
<dbReference type="GO" id="GO:0051083">
    <property type="term" value="P:'de novo' cotranslational protein folding"/>
    <property type="evidence" value="ECO:0007669"/>
    <property type="project" value="TreeGrafter"/>
</dbReference>
<evidence type="ECO:0000256" key="9">
    <source>
        <dbReference type="ARBA" id="ARBA00029986"/>
    </source>
</evidence>
<dbReference type="GO" id="GO:0043335">
    <property type="term" value="P:protein unfolding"/>
    <property type="evidence" value="ECO:0007669"/>
    <property type="project" value="TreeGrafter"/>
</dbReference>
<comment type="similarity">
    <text evidence="3">Belongs to the FKBP-type PPIase family. Tig subfamily.</text>
</comment>
<dbReference type="PANTHER" id="PTHR30560:SF3">
    <property type="entry name" value="TRIGGER FACTOR-LIKE PROTEIN TIG, CHLOROPLASTIC"/>
    <property type="match status" value="1"/>
</dbReference>
<evidence type="ECO:0000256" key="2">
    <source>
        <dbReference type="ARBA" id="ARBA00004496"/>
    </source>
</evidence>
<dbReference type="GO" id="GO:0005737">
    <property type="term" value="C:cytoplasm"/>
    <property type="evidence" value="ECO:0007669"/>
    <property type="project" value="UniProtKB-SubCell"/>
</dbReference>
<evidence type="ECO:0000256" key="8">
    <source>
        <dbReference type="ARBA" id="ARBA00023235"/>
    </source>
</evidence>
<evidence type="ECO:0000256" key="6">
    <source>
        <dbReference type="ARBA" id="ARBA00023110"/>
    </source>
</evidence>
<dbReference type="EMBL" id="MGFX01000006">
    <property type="protein sequence ID" value="OGM15408.1"/>
    <property type="molecule type" value="Genomic_DNA"/>
</dbReference>
<protein>
    <recommendedName>
        <fullName evidence="5">Trigger factor</fullName>
        <ecNumber evidence="4">5.2.1.8</ecNumber>
    </recommendedName>
    <alternativeName>
        <fullName evidence="9">PPIase</fullName>
    </alternativeName>
</protein>
<evidence type="ECO:0000259" key="10">
    <source>
        <dbReference type="Pfam" id="PF05697"/>
    </source>
</evidence>
<dbReference type="SUPFAM" id="SSF109998">
    <property type="entry name" value="Triger factor/SurA peptide-binding domain-like"/>
    <property type="match status" value="1"/>
</dbReference>
<evidence type="ECO:0000313" key="13">
    <source>
        <dbReference type="Proteomes" id="UP000177382"/>
    </source>
</evidence>
<evidence type="ECO:0000256" key="3">
    <source>
        <dbReference type="ARBA" id="ARBA00005464"/>
    </source>
</evidence>
<organism evidence="12 13">
    <name type="scientific">Candidatus Woesebacteria bacterium RBG_16_42_24</name>
    <dbReference type="NCBI Taxonomy" id="1802485"/>
    <lineage>
        <taxon>Bacteria</taxon>
        <taxon>Candidatus Woeseibacteriota</taxon>
    </lineage>
</organism>
<keyword evidence="7" id="KW-0143">Chaperone</keyword>
<dbReference type="GO" id="GO:0003755">
    <property type="term" value="F:peptidyl-prolyl cis-trans isomerase activity"/>
    <property type="evidence" value="ECO:0007669"/>
    <property type="project" value="UniProtKB-KW"/>
</dbReference>
<dbReference type="Pfam" id="PF05697">
    <property type="entry name" value="Trigger_N"/>
    <property type="match status" value="1"/>
</dbReference>
<dbReference type="AlphaFoldDB" id="A0A1F7XM16"/>
<evidence type="ECO:0000256" key="5">
    <source>
        <dbReference type="ARBA" id="ARBA00016902"/>
    </source>
</evidence>
<dbReference type="Gene3D" id="1.10.3120.10">
    <property type="entry name" value="Trigger factor, C-terminal domain"/>
    <property type="match status" value="1"/>
</dbReference>
<dbReference type="InterPro" id="IPR005215">
    <property type="entry name" value="Trig_fac"/>
</dbReference>
<evidence type="ECO:0000259" key="11">
    <source>
        <dbReference type="Pfam" id="PF05698"/>
    </source>
</evidence>
<comment type="caution">
    <text evidence="12">The sequence shown here is derived from an EMBL/GenBank/DDBJ whole genome shotgun (WGS) entry which is preliminary data.</text>
</comment>